<dbReference type="InterPro" id="IPR013818">
    <property type="entry name" value="Lipase"/>
</dbReference>
<dbReference type="GO" id="GO:0016042">
    <property type="term" value="P:lipid catabolic process"/>
    <property type="evidence" value="ECO:0007669"/>
    <property type="project" value="TreeGrafter"/>
</dbReference>
<feature type="domain" description="Lipase" evidence="6">
    <location>
        <begin position="50"/>
        <end position="309"/>
    </location>
</feature>
<accession>A0A0K8UNL2</accession>
<dbReference type="GO" id="GO:0017171">
    <property type="term" value="F:serine hydrolase activity"/>
    <property type="evidence" value="ECO:0007669"/>
    <property type="project" value="TreeGrafter"/>
</dbReference>
<keyword evidence="5" id="KW-0732">Signal</keyword>
<dbReference type="Gene3D" id="3.40.50.1820">
    <property type="entry name" value="alpha/beta hydrolase"/>
    <property type="match status" value="1"/>
</dbReference>
<feature type="chain" id="PRO_5005521265" evidence="5">
    <location>
        <begin position="18"/>
        <end position="332"/>
    </location>
</feature>
<gene>
    <name evidence="7" type="primary">PA1_6</name>
    <name evidence="7" type="ORF">c0_g2_i1</name>
</gene>
<dbReference type="SUPFAM" id="SSF53474">
    <property type="entry name" value="alpha/beta-Hydrolases"/>
    <property type="match status" value="1"/>
</dbReference>
<dbReference type="InterPro" id="IPR033906">
    <property type="entry name" value="Lipase_N"/>
</dbReference>
<dbReference type="PANTHER" id="PTHR11610:SF150">
    <property type="entry name" value="FI01825P-RELATED"/>
    <property type="match status" value="1"/>
</dbReference>
<dbReference type="AlphaFoldDB" id="A0A0K8UNL2"/>
<dbReference type="PRINTS" id="PR00821">
    <property type="entry name" value="TAGLIPASE"/>
</dbReference>
<organism evidence="7">
    <name type="scientific">Bactrocera latifrons</name>
    <name type="common">Malaysian fruit fly</name>
    <name type="synonym">Chaetodacus latifrons</name>
    <dbReference type="NCBI Taxonomy" id="174628"/>
    <lineage>
        <taxon>Eukaryota</taxon>
        <taxon>Metazoa</taxon>
        <taxon>Ecdysozoa</taxon>
        <taxon>Arthropoda</taxon>
        <taxon>Hexapoda</taxon>
        <taxon>Insecta</taxon>
        <taxon>Pterygota</taxon>
        <taxon>Neoptera</taxon>
        <taxon>Endopterygota</taxon>
        <taxon>Diptera</taxon>
        <taxon>Brachycera</taxon>
        <taxon>Muscomorpha</taxon>
        <taxon>Tephritoidea</taxon>
        <taxon>Tephritidae</taxon>
        <taxon>Bactrocera</taxon>
        <taxon>Bactrocera</taxon>
    </lineage>
</organism>
<dbReference type="EMBL" id="GDHF01024128">
    <property type="protein sequence ID" value="JAI28186.1"/>
    <property type="molecule type" value="Transcribed_RNA"/>
</dbReference>
<evidence type="ECO:0000256" key="1">
    <source>
        <dbReference type="ARBA" id="ARBA00004613"/>
    </source>
</evidence>
<evidence type="ECO:0000256" key="3">
    <source>
        <dbReference type="ARBA" id="ARBA00022525"/>
    </source>
</evidence>
<protein>
    <submittedName>
        <fullName evidence="7">Putative phospholipase A1 magnifin</fullName>
    </submittedName>
</protein>
<dbReference type="InterPro" id="IPR000734">
    <property type="entry name" value="TAG_lipase"/>
</dbReference>
<comment type="subcellular location">
    <subcellularLocation>
        <location evidence="1">Secreted</location>
    </subcellularLocation>
</comment>
<comment type="similarity">
    <text evidence="2 4">Belongs to the AB hydrolase superfamily. Lipase family.</text>
</comment>
<dbReference type="GO" id="GO:0016298">
    <property type="term" value="F:lipase activity"/>
    <property type="evidence" value="ECO:0007669"/>
    <property type="project" value="InterPro"/>
</dbReference>
<dbReference type="FunFam" id="3.40.50.1820:FF:000076">
    <property type="entry name" value="phospholipase A1"/>
    <property type="match status" value="1"/>
</dbReference>
<name>A0A0K8UNL2_BACLA</name>
<evidence type="ECO:0000256" key="4">
    <source>
        <dbReference type="RuleBase" id="RU004262"/>
    </source>
</evidence>
<dbReference type="Pfam" id="PF00151">
    <property type="entry name" value="Lipase"/>
    <property type="match status" value="1"/>
</dbReference>
<evidence type="ECO:0000256" key="5">
    <source>
        <dbReference type="SAM" id="SignalP"/>
    </source>
</evidence>
<dbReference type="InterPro" id="IPR029058">
    <property type="entry name" value="AB_hydrolase_fold"/>
</dbReference>
<evidence type="ECO:0000259" key="6">
    <source>
        <dbReference type="Pfam" id="PF00151"/>
    </source>
</evidence>
<dbReference type="CDD" id="cd00707">
    <property type="entry name" value="Pancreat_lipase_like"/>
    <property type="match status" value="1"/>
</dbReference>
<dbReference type="OrthoDB" id="199913at2759"/>
<dbReference type="GO" id="GO:0005615">
    <property type="term" value="C:extracellular space"/>
    <property type="evidence" value="ECO:0007669"/>
    <property type="project" value="TreeGrafter"/>
</dbReference>
<sequence length="332" mass="36087">MKLIFGLLGLFVSVALGGSSNFDETKGWFVPQADGSFSWISQSEHKERLLVAERTSVTVKFYLYHPLNRDGREVELNDASSLSAAGFNKKWPTRITIHGWTGDLNSSINVDVRNAFLETGNYNVFAVDWSVDAQTANYTSARYKVPSVGAVVANFVDFLSEHGMSFDSLGLVGHSMGAHVAGFTGKKVSRGKVHTIEGLDPALPLFNYDDCSSRLCSSDANYVETIQTDGGKVGFLRPIGKAAFYPNGGKNQPGCELDLTGSCSHLRAIPYYAEAITENNFPSMKCMDYEDAVDKSCGNIYSAVRMGAKSNFGISGTYYVPVKSSPPYGYGL</sequence>
<reference evidence="7" key="1">
    <citation type="submission" date="2015-06" db="EMBL/GenBank/DDBJ databases">
        <authorList>
            <person name="Hoefler B.C."/>
            <person name="Straight P.D."/>
        </authorList>
    </citation>
    <scope>NUCLEOTIDE SEQUENCE</scope>
</reference>
<feature type="signal peptide" evidence="5">
    <location>
        <begin position="1"/>
        <end position="17"/>
    </location>
</feature>
<dbReference type="PANTHER" id="PTHR11610">
    <property type="entry name" value="LIPASE"/>
    <property type="match status" value="1"/>
</dbReference>
<evidence type="ECO:0000313" key="7">
    <source>
        <dbReference type="EMBL" id="JAI28186.1"/>
    </source>
</evidence>
<proteinExistence type="inferred from homology"/>
<keyword evidence="3" id="KW-0964">Secreted</keyword>
<dbReference type="InterPro" id="IPR002334">
    <property type="entry name" value="Allerg_PlipaseA1"/>
</dbReference>
<dbReference type="PRINTS" id="PR00825">
    <property type="entry name" value="DOLALLERGEN"/>
</dbReference>
<evidence type="ECO:0000256" key="2">
    <source>
        <dbReference type="ARBA" id="ARBA00010701"/>
    </source>
</evidence>